<dbReference type="EMBL" id="CM037154">
    <property type="protein sequence ID" value="KAH7861493.1"/>
    <property type="molecule type" value="Genomic_DNA"/>
</dbReference>
<reference evidence="1 2" key="1">
    <citation type="journal article" date="2021" name="Hortic Res">
        <title>High-quality reference genome and annotation aids understanding of berry development for evergreen blueberry (Vaccinium darrowii).</title>
        <authorList>
            <person name="Yu J."/>
            <person name="Hulse-Kemp A.M."/>
            <person name="Babiker E."/>
            <person name="Staton M."/>
        </authorList>
    </citation>
    <scope>NUCLEOTIDE SEQUENCE [LARGE SCALE GENOMIC DNA]</scope>
    <source>
        <strain evidence="2">cv. NJ 8807/NJ 8810</strain>
        <tissue evidence="1">Young leaf</tissue>
    </source>
</reference>
<name>A0ACB7Z691_9ERIC</name>
<sequence>MDSGNSGSIQSSSDGGNDDQEYNSHTDSISAYFNPTPPPPPPPHHHHQNSNSPLQPFDPNSLLNFNPIWPNPARSDPTQPFFRPSPSPPVRISPVTSDYNNNTVTTTTTTAQRAYTDHALGARGNPKKKRSRASRRAPTTVLTTDTTNFRAMVQEFTGIPPPPFSSSSSPLIRSSGFDLFGAPSSIRSNPFLLRPCAQKFQPPPPPNTTTINYQMQNPNQIFDPKKNPLSDFSNGSVVLDEFGLGRRLSNGENPFSVDGNEKISMGWAGAGVGPSDTDQSHLRLVNGSYEYSHGSGNNNGNGNLVNFSASSPDFHGDKRSENVPVRGEGNLEPWICSSD</sequence>
<accession>A0ACB7Z691</accession>
<evidence type="ECO:0000313" key="2">
    <source>
        <dbReference type="Proteomes" id="UP000828048"/>
    </source>
</evidence>
<keyword evidence="2" id="KW-1185">Reference proteome</keyword>
<evidence type="ECO:0000313" key="1">
    <source>
        <dbReference type="EMBL" id="KAH7861493.1"/>
    </source>
</evidence>
<comment type="caution">
    <text evidence="1">The sequence shown here is derived from an EMBL/GenBank/DDBJ whole genome shotgun (WGS) entry which is preliminary data.</text>
</comment>
<proteinExistence type="predicted"/>
<gene>
    <name evidence="1" type="ORF">Vadar_026836</name>
</gene>
<protein>
    <submittedName>
        <fullName evidence="1">Uncharacterized protein</fullName>
    </submittedName>
</protein>
<dbReference type="Proteomes" id="UP000828048">
    <property type="component" value="Chromosome 4"/>
</dbReference>
<organism evidence="1 2">
    <name type="scientific">Vaccinium darrowii</name>
    <dbReference type="NCBI Taxonomy" id="229202"/>
    <lineage>
        <taxon>Eukaryota</taxon>
        <taxon>Viridiplantae</taxon>
        <taxon>Streptophyta</taxon>
        <taxon>Embryophyta</taxon>
        <taxon>Tracheophyta</taxon>
        <taxon>Spermatophyta</taxon>
        <taxon>Magnoliopsida</taxon>
        <taxon>eudicotyledons</taxon>
        <taxon>Gunneridae</taxon>
        <taxon>Pentapetalae</taxon>
        <taxon>asterids</taxon>
        <taxon>Ericales</taxon>
        <taxon>Ericaceae</taxon>
        <taxon>Vaccinioideae</taxon>
        <taxon>Vaccinieae</taxon>
        <taxon>Vaccinium</taxon>
    </lineage>
</organism>